<feature type="compositionally biased region" description="Gly residues" evidence="1">
    <location>
        <begin position="14"/>
        <end position="35"/>
    </location>
</feature>
<gene>
    <name evidence="2" type="ORF">GOP47_0015090</name>
    <name evidence="3" type="ORF">GOP47_0015091</name>
</gene>
<keyword evidence="4" id="KW-1185">Reference proteome</keyword>
<protein>
    <submittedName>
        <fullName evidence="2">Uncharacterized protein</fullName>
    </submittedName>
</protein>
<sequence>MAVGGKAGGDDSVPGGGDDGGPGSGDGGGGSGDCGGWRHSRSGYKRSWSISGWRWARLFRGDAKFGRNGGYCGGGPGLGGDDPEHAFGGAKEGGDVGAAAAVRDVRPAAAASNGI</sequence>
<proteinExistence type="predicted"/>
<comment type="caution">
    <text evidence="2">The sequence shown here is derived from an EMBL/GenBank/DDBJ whole genome shotgun (WGS) entry which is preliminary data.</text>
</comment>
<name>A0A9D4ZE46_ADICA</name>
<evidence type="ECO:0000256" key="1">
    <source>
        <dbReference type="SAM" id="MobiDB-lite"/>
    </source>
</evidence>
<dbReference type="EMBL" id="JABFUD020000014">
    <property type="protein sequence ID" value="KAI5070748.1"/>
    <property type="molecule type" value="Genomic_DNA"/>
</dbReference>
<feature type="region of interest" description="Disordered" evidence="1">
    <location>
        <begin position="1"/>
        <end position="45"/>
    </location>
</feature>
<dbReference type="AlphaFoldDB" id="A0A9D4ZE46"/>
<evidence type="ECO:0000313" key="3">
    <source>
        <dbReference type="EMBL" id="KAI5070748.1"/>
    </source>
</evidence>
<evidence type="ECO:0000313" key="4">
    <source>
        <dbReference type="Proteomes" id="UP000886520"/>
    </source>
</evidence>
<accession>A0A9D4ZE46</accession>
<reference evidence="2" key="1">
    <citation type="submission" date="2021-01" db="EMBL/GenBank/DDBJ databases">
        <title>Adiantum capillus-veneris genome.</title>
        <authorList>
            <person name="Fang Y."/>
            <person name="Liao Q."/>
        </authorList>
    </citation>
    <scope>NUCLEOTIDE SEQUENCE</scope>
    <source>
        <strain evidence="2">H3</strain>
        <tissue evidence="2">Leaf</tissue>
    </source>
</reference>
<dbReference type="Proteomes" id="UP000886520">
    <property type="component" value="Chromosome 14"/>
</dbReference>
<dbReference type="EMBL" id="JABFUD020000014">
    <property type="protein sequence ID" value="KAI5070747.1"/>
    <property type="molecule type" value="Genomic_DNA"/>
</dbReference>
<organism evidence="2 4">
    <name type="scientific">Adiantum capillus-veneris</name>
    <name type="common">Maidenhair fern</name>
    <dbReference type="NCBI Taxonomy" id="13818"/>
    <lineage>
        <taxon>Eukaryota</taxon>
        <taxon>Viridiplantae</taxon>
        <taxon>Streptophyta</taxon>
        <taxon>Embryophyta</taxon>
        <taxon>Tracheophyta</taxon>
        <taxon>Polypodiopsida</taxon>
        <taxon>Polypodiidae</taxon>
        <taxon>Polypodiales</taxon>
        <taxon>Pteridineae</taxon>
        <taxon>Pteridaceae</taxon>
        <taxon>Vittarioideae</taxon>
        <taxon>Adiantum</taxon>
    </lineage>
</organism>
<evidence type="ECO:0000313" key="2">
    <source>
        <dbReference type="EMBL" id="KAI5070747.1"/>
    </source>
</evidence>